<dbReference type="PANTHER" id="PTHR23513:SF9">
    <property type="entry name" value="ENTEROBACTIN EXPORTER ENTS"/>
    <property type="match status" value="1"/>
</dbReference>
<evidence type="ECO:0000256" key="1">
    <source>
        <dbReference type="ARBA" id="ARBA00004429"/>
    </source>
</evidence>
<feature type="compositionally biased region" description="Low complexity" evidence="7">
    <location>
        <begin position="77"/>
        <end position="89"/>
    </location>
</feature>
<dbReference type="OrthoDB" id="5494559at2"/>
<dbReference type="CDD" id="cd06173">
    <property type="entry name" value="MFS_MefA_like"/>
    <property type="match status" value="1"/>
</dbReference>
<keyword evidence="3" id="KW-1003">Cell membrane</keyword>
<feature type="transmembrane region" description="Helical" evidence="8">
    <location>
        <begin position="176"/>
        <end position="195"/>
    </location>
</feature>
<evidence type="ECO:0000256" key="7">
    <source>
        <dbReference type="SAM" id="MobiDB-lite"/>
    </source>
</evidence>
<evidence type="ECO:0000256" key="6">
    <source>
        <dbReference type="ARBA" id="ARBA00023136"/>
    </source>
</evidence>
<reference evidence="9 10" key="1">
    <citation type="submission" date="2019-03" db="EMBL/GenBank/DDBJ databases">
        <authorList>
            <person name="Kim M.K.M."/>
        </authorList>
    </citation>
    <scope>NUCLEOTIDE SEQUENCE [LARGE SCALE GENOMIC DNA]</scope>
    <source>
        <strain evidence="9 10">18JY15-6</strain>
    </source>
</reference>
<dbReference type="PANTHER" id="PTHR23513">
    <property type="entry name" value="INTEGRAL MEMBRANE EFFLUX PROTEIN-RELATED"/>
    <property type="match status" value="1"/>
</dbReference>
<proteinExistence type="predicted"/>
<feature type="transmembrane region" description="Helical" evidence="8">
    <location>
        <begin position="207"/>
        <end position="228"/>
    </location>
</feature>
<keyword evidence="2" id="KW-0813">Transport</keyword>
<keyword evidence="6 8" id="KW-0472">Membrane</keyword>
<evidence type="ECO:0000256" key="2">
    <source>
        <dbReference type="ARBA" id="ARBA00022448"/>
    </source>
</evidence>
<dbReference type="EMBL" id="SJZJ01000007">
    <property type="protein sequence ID" value="TCJ29864.1"/>
    <property type="molecule type" value="Genomic_DNA"/>
</dbReference>
<dbReference type="InterPro" id="IPR036259">
    <property type="entry name" value="MFS_trans_sf"/>
</dbReference>
<keyword evidence="5 8" id="KW-1133">Transmembrane helix</keyword>
<feature type="compositionally biased region" description="Basic and acidic residues" evidence="7">
    <location>
        <begin position="56"/>
        <end position="66"/>
    </location>
</feature>
<feature type="transmembrane region" description="Helical" evidence="8">
    <location>
        <begin position="310"/>
        <end position="334"/>
    </location>
</feature>
<feature type="transmembrane region" description="Helical" evidence="8">
    <location>
        <begin position="483"/>
        <end position="505"/>
    </location>
</feature>
<dbReference type="Proteomes" id="UP000295453">
    <property type="component" value="Unassembled WGS sequence"/>
</dbReference>
<accession>A0A4R1CF04</accession>
<feature type="compositionally biased region" description="Basic residues" evidence="7">
    <location>
        <begin position="11"/>
        <end position="25"/>
    </location>
</feature>
<dbReference type="SUPFAM" id="SSF103473">
    <property type="entry name" value="MFS general substrate transporter"/>
    <property type="match status" value="1"/>
</dbReference>
<evidence type="ECO:0000313" key="9">
    <source>
        <dbReference type="EMBL" id="TCJ29864.1"/>
    </source>
</evidence>
<name>A0A4R1CF04_9ACTN</name>
<feature type="transmembrane region" description="Helical" evidence="8">
    <location>
        <begin position="387"/>
        <end position="412"/>
    </location>
</feature>
<feature type="transmembrane region" description="Helical" evidence="8">
    <location>
        <begin position="354"/>
        <end position="375"/>
    </location>
</feature>
<sequence>MARLGGEHPAPGRRHHDHRRRQRPRLHGDRGAGGALLERPRPRRTEHGAVPHRCAVRTDRWSEHHAPRAPGDVRTVGPLPAGGDPAGAGPRREAAGVKGILADVRPLRVPAYRRLFTANLISMVGAQLTVVAVPAQIYALTGSSAYVGLTGLFGLVPLVVFGLWGGALADHLDRRTILQVTTLGLMATSALFWALSATGTAGPWSLLVVFAVQQAFFAVSSPTLGAVLPRLLPDELLPAANALGMTVFTAGAVAGPLLAGVLLPLTGYAWLYAIDAVFLLAPLWAVSTFPRMPVAGVSGSPGLRSVIDGFGYLATQPVLLMSFVVDLIAMVFGMPRALFPQLADQAFEGPHDGGGFAFALLFAAIPAGAVVGGILSGWVSRVTRQGVAVVAAIIVWGLAMTGFGVACLFASWSPHVVIWVAALFLAIGGAADIVSAAFRTSMLQTAATDEMRGRLQGVFVVVVAGGPRIADVVHGGAAALTGAAAAAAGGGILVVALVVVASIAVPSFVNHRVTTAGPAR</sequence>
<organism evidence="9 10">
    <name type="scientific">Nocardioides jejuensis</name>
    <dbReference type="NCBI Taxonomy" id="2502782"/>
    <lineage>
        <taxon>Bacteria</taxon>
        <taxon>Bacillati</taxon>
        <taxon>Actinomycetota</taxon>
        <taxon>Actinomycetes</taxon>
        <taxon>Propionibacteriales</taxon>
        <taxon>Nocardioidaceae</taxon>
        <taxon>Nocardioides</taxon>
    </lineage>
</organism>
<feature type="transmembrane region" description="Helical" evidence="8">
    <location>
        <begin position="418"/>
        <end position="438"/>
    </location>
</feature>
<keyword evidence="4 8" id="KW-0812">Transmembrane</keyword>
<dbReference type="Pfam" id="PF05977">
    <property type="entry name" value="MFS_3"/>
    <property type="match status" value="1"/>
</dbReference>
<feature type="region of interest" description="Disordered" evidence="7">
    <location>
        <begin position="1"/>
        <end position="92"/>
    </location>
</feature>
<evidence type="ECO:0000256" key="8">
    <source>
        <dbReference type="SAM" id="Phobius"/>
    </source>
</evidence>
<dbReference type="GO" id="GO:0005886">
    <property type="term" value="C:plasma membrane"/>
    <property type="evidence" value="ECO:0007669"/>
    <property type="project" value="UniProtKB-SubCell"/>
</dbReference>
<feature type="transmembrane region" description="Helical" evidence="8">
    <location>
        <begin position="115"/>
        <end position="139"/>
    </location>
</feature>
<feature type="transmembrane region" description="Helical" evidence="8">
    <location>
        <begin position="269"/>
        <end position="289"/>
    </location>
</feature>
<feature type="transmembrane region" description="Helical" evidence="8">
    <location>
        <begin position="458"/>
        <end position="477"/>
    </location>
</feature>
<dbReference type="AlphaFoldDB" id="A0A4R1CF04"/>
<evidence type="ECO:0000256" key="5">
    <source>
        <dbReference type="ARBA" id="ARBA00022989"/>
    </source>
</evidence>
<evidence type="ECO:0000256" key="4">
    <source>
        <dbReference type="ARBA" id="ARBA00022692"/>
    </source>
</evidence>
<comment type="subcellular location">
    <subcellularLocation>
        <location evidence="1">Cell inner membrane</location>
        <topology evidence="1">Multi-pass membrane protein</topology>
    </subcellularLocation>
</comment>
<protein>
    <submittedName>
        <fullName evidence="9">MFS transporter</fullName>
    </submittedName>
</protein>
<dbReference type="Gene3D" id="1.20.1250.20">
    <property type="entry name" value="MFS general substrate transporter like domains"/>
    <property type="match status" value="1"/>
</dbReference>
<evidence type="ECO:0000313" key="10">
    <source>
        <dbReference type="Proteomes" id="UP000295453"/>
    </source>
</evidence>
<feature type="transmembrane region" description="Helical" evidence="8">
    <location>
        <begin position="240"/>
        <end position="263"/>
    </location>
</feature>
<comment type="caution">
    <text evidence="9">The sequence shown here is derived from an EMBL/GenBank/DDBJ whole genome shotgun (WGS) entry which is preliminary data.</text>
</comment>
<feature type="compositionally biased region" description="Basic and acidic residues" evidence="7">
    <location>
        <begin position="38"/>
        <end position="49"/>
    </location>
</feature>
<evidence type="ECO:0000256" key="3">
    <source>
        <dbReference type="ARBA" id="ARBA00022475"/>
    </source>
</evidence>
<dbReference type="InterPro" id="IPR010290">
    <property type="entry name" value="TM_effector"/>
</dbReference>
<gene>
    <name evidence="9" type="ORF">EPD65_06065</name>
</gene>
<keyword evidence="10" id="KW-1185">Reference proteome</keyword>
<feature type="transmembrane region" description="Helical" evidence="8">
    <location>
        <begin position="145"/>
        <end position="164"/>
    </location>
</feature>